<proteinExistence type="predicted"/>
<feature type="region of interest" description="Disordered" evidence="1">
    <location>
        <begin position="1"/>
        <end position="23"/>
    </location>
</feature>
<gene>
    <name evidence="2" type="ORF">PGT21_026255</name>
</gene>
<evidence type="ECO:0000256" key="1">
    <source>
        <dbReference type="SAM" id="MobiDB-lite"/>
    </source>
</evidence>
<comment type="caution">
    <text evidence="2">The sequence shown here is derived from an EMBL/GenBank/DDBJ whole genome shotgun (WGS) entry which is preliminary data.</text>
</comment>
<name>A0A5B0PM40_PUCGR</name>
<reference evidence="2 3" key="1">
    <citation type="submission" date="2019-05" db="EMBL/GenBank/DDBJ databases">
        <title>Emergence of the Ug99 lineage of the wheat stem rust pathogen through somatic hybridization.</title>
        <authorList>
            <person name="Li F."/>
            <person name="Upadhyaya N.M."/>
            <person name="Sperschneider J."/>
            <person name="Matny O."/>
            <person name="Nguyen-Phuc H."/>
            <person name="Mago R."/>
            <person name="Raley C."/>
            <person name="Miller M.E."/>
            <person name="Silverstein K.A.T."/>
            <person name="Henningsen E."/>
            <person name="Hirsch C.D."/>
            <person name="Visser B."/>
            <person name="Pretorius Z.A."/>
            <person name="Steffenson B.J."/>
            <person name="Schwessinger B."/>
            <person name="Dodds P.N."/>
            <person name="Figueroa M."/>
        </authorList>
    </citation>
    <scope>NUCLEOTIDE SEQUENCE [LARGE SCALE GENOMIC DNA]</scope>
    <source>
        <strain evidence="2">21-0</strain>
    </source>
</reference>
<accession>A0A5B0PM40</accession>
<evidence type="ECO:0000313" key="2">
    <source>
        <dbReference type="EMBL" id="KAA1101628.1"/>
    </source>
</evidence>
<dbReference type="EMBL" id="VSWC01000053">
    <property type="protein sequence ID" value="KAA1101628.1"/>
    <property type="molecule type" value="Genomic_DNA"/>
</dbReference>
<dbReference type="OrthoDB" id="10403771at2759"/>
<evidence type="ECO:0000313" key="3">
    <source>
        <dbReference type="Proteomes" id="UP000324748"/>
    </source>
</evidence>
<dbReference type="AlphaFoldDB" id="A0A5B0PM40"/>
<organism evidence="2 3">
    <name type="scientific">Puccinia graminis f. sp. tritici</name>
    <dbReference type="NCBI Taxonomy" id="56615"/>
    <lineage>
        <taxon>Eukaryota</taxon>
        <taxon>Fungi</taxon>
        <taxon>Dikarya</taxon>
        <taxon>Basidiomycota</taxon>
        <taxon>Pucciniomycotina</taxon>
        <taxon>Pucciniomycetes</taxon>
        <taxon>Pucciniales</taxon>
        <taxon>Pucciniaceae</taxon>
        <taxon>Puccinia</taxon>
    </lineage>
</organism>
<keyword evidence="3" id="KW-1185">Reference proteome</keyword>
<sequence length="127" mass="13887">MTPPVGYTQARGETGDAGQQEPHIVEIPNPALMKAKARDMLLLKAMKAQEQGDKDKADRFFAMHESLLKESTRILSQDADEIHVITNSALVPQKRPSAAGRSAESNGIKFQWGTSTMGVLPPIFTKI</sequence>
<protein>
    <submittedName>
        <fullName evidence="2">Uncharacterized protein</fullName>
    </submittedName>
</protein>
<dbReference type="Proteomes" id="UP000324748">
    <property type="component" value="Unassembled WGS sequence"/>
</dbReference>